<dbReference type="RefSeq" id="WP_169119574.1">
    <property type="nucleotide sequence ID" value="NZ_WTVG02000039.1"/>
</dbReference>
<proteinExistence type="predicted"/>
<protein>
    <submittedName>
        <fullName evidence="1">Uncharacterized protein</fullName>
    </submittedName>
</protein>
<evidence type="ECO:0000313" key="1">
    <source>
        <dbReference type="EMBL" id="NMG26246.1"/>
    </source>
</evidence>
<comment type="caution">
    <text evidence="1">The sequence shown here is derived from an EMBL/GenBank/DDBJ whole genome shotgun (WGS) entry which is preliminary data.</text>
</comment>
<dbReference type="Proteomes" id="UP000615989">
    <property type="component" value="Unassembled WGS sequence"/>
</dbReference>
<gene>
    <name evidence="1" type="ORF">GO606_16290</name>
</gene>
<keyword evidence="2" id="KW-1185">Reference proteome</keyword>
<organism evidence="1 2">
    <name type="scientific">Aromatoleum anaerobium</name>
    <dbReference type="NCBI Taxonomy" id="182180"/>
    <lineage>
        <taxon>Bacteria</taxon>
        <taxon>Pseudomonadati</taxon>
        <taxon>Pseudomonadota</taxon>
        <taxon>Betaproteobacteria</taxon>
        <taxon>Rhodocyclales</taxon>
        <taxon>Rhodocyclaceae</taxon>
        <taxon>Aromatoleum</taxon>
    </lineage>
</organism>
<accession>A0ABX1PR02</accession>
<sequence length="248" mass="28289">MRHRFERLPARLRLLGGAALGAFLRHREAWAARIIGRYPGIHNCPIHGGERRQLGTFRLNRLRAILNQLALFRRGAALLETVLLQHGFIARQRIARIGVGQHRFQQLAPVLLRGILGPGQHLTRQRADFARLAVQRVRIERRRLAGGGKVRTLRTERHDIGAGLRRLFRLRIRPRPVRAAVEALPERVQRLGGLLARQRVHLRIARDGRSAQHFIDGFRAVTVGLAHRAHGRRGDARENVRKRVGLNL</sequence>
<reference evidence="1" key="1">
    <citation type="submission" date="2019-12" db="EMBL/GenBank/DDBJ databases">
        <title>Comparative genomics gives insights into the taxonomy of the Azoarcus-Aromatoleum group and reveals separate origins of nif in the plant-associated Azoarcus and non-plant-associated Aromatoleum sub-groups.</title>
        <authorList>
            <person name="Lafos M."/>
            <person name="Maluk M."/>
            <person name="Batista M."/>
            <person name="Junghare M."/>
            <person name="Carmona M."/>
            <person name="Faoro H."/>
            <person name="Cruz L.M."/>
            <person name="Battistoni F."/>
            <person name="De Souza E."/>
            <person name="Pedrosa F."/>
            <person name="Chen W.-M."/>
            <person name="Poole P.S."/>
            <person name="Dixon R.A."/>
            <person name="James E.K."/>
        </authorList>
    </citation>
    <scope>NUCLEOTIDE SEQUENCE</scope>
    <source>
        <strain evidence="1">LuFRes1</strain>
    </source>
</reference>
<name>A0ABX1PR02_9RHOO</name>
<dbReference type="EMBL" id="WTVG01000061">
    <property type="protein sequence ID" value="NMG26246.1"/>
    <property type="molecule type" value="Genomic_DNA"/>
</dbReference>
<evidence type="ECO:0000313" key="2">
    <source>
        <dbReference type="Proteomes" id="UP000615989"/>
    </source>
</evidence>